<dbReference type="EMBL" id="JBHSAB010000002">
    <property type="protein sequence ID" value="MFC3908090.1"/>
    <property type="molecule type" value="Genomic_DNA"/>
</dbReference>
<dbReference type="Proteomes" id="UP001595758">
    <property type="component" value="Unassembled WGS sequence"/>
</dbReference>
<evidence type="ECO:0000313" key="2">
    <source>
        <dbReference type="Proteomes" id="UP001595758"/>
    </source>
</evidence>
<reference evidence="2" key="1">
    <citation type="journal article" date="2019" name="Int. J. Syst. Evol. Microbiol.">
        <title>The Global Catalogue of Microorganisms (GCM) 10K type strain sequencing project: providing services to taxonomists for standard genome sequencing and annotation.</title>
        <authorList>
            <consortium name="The Broad Institute Genomics Platform"/>
            <consortium name="The Broad Institute Genome Sequencing Center for Infectious Disease"/>
            <person name="Wu L."/>
            <person name="Ma J."/>
        </authorList>
    </citation>
    <scope>NUCLEOTIDE SEQUENCE [LARGE SCALE GENOMIC DNA]</scope>
    <source>
        <strain evidence="2">CCUG 59858</strain>
    </source>
</reference>
<dbReference type="RefSeq" id="WP_382341050.1">
    <property type="nucleotide sequence ID" value="NZ_JBHSAB010000002.1"/>
</dbReference>
<name>A0ABV8CDH2_9GAMM</name>
<proteinExistence type="predicted"/>
<organism evidence="1 2">
    <name type="scientific">Legionella dresdenensis</name>
    <dbReference type="NCBI Taxonomy" id="450200"/>
    <lineage>
        <taxon>Bacteria</taxon>
        <taxon>Pseudomonadati</taxon>
        <taxon>Pseudomonadota</taxon>
        <taxon>Gammaproteobacteria</taxon>
        <taxon>Legionellales</taxon>
        <taxon>Legionellaceae</taxon>
        <taxon>Legionella</taxon>
    </lineage>
</organism>
<gene>
    <name evidence="1" type="ORF">ACFORL_03230</name>
</gene>
<comment type="caution">
    <text evidence="1">The sequence shown here is derived from an EMBL/GenBank/DDBJ whole genome shotgun (WGS) entry which is preliminary data.</text>
</comment>
<sequence length="172" mass="19461">MSKTRVFVDTNIILESFRINSWNAICNKYAIETVDKCIEEAVSGNSDDPQHISIKHEELTNGLSGRYNPTKKDITNLIIDYPQTQGIDDGELHLFAWLYAQKLLPSALILISTADKAAIKSTGLLGWLDSVTSLEYLLNTAGVTRQQNHKLKAHYRTDWLNKIKSQIKLELM</sequence>
<evidence type="ECO:0008006" key="3">
    <source>
        <dbReference type="Google" id="ProtNLM"/>
    </source>
</evidence>
<protein>
    <recommendedName>
        <fullName evidence="3">PIN domain-containing protein</fullName>
    </recommendedName>
</protein>
<evidence type="ECO:0000313" key="1">
    <source>
        <dbReference type="EMBL" id="MFC3908090.1"/>
    </source>
</evidence>
<accession>A0ABV8CDH2</accession>
<keyword evidence="2" id="KW-1185">Reference proteome</keyword>